<protein>
    <recommendedName>
        <fullName evidence="3">YqaJ viral recombinase domain-containing protein</fullName>
    </recommendedName>
</protein>
<proteinExistence type="predicted"/>
<dbReference type="AlphaFoldDB" id="A0A8K0GH37"/>
<sequence>MDADKATEGFCLSEAMHGVRYQKFITDSDSSVAFTSNELNVDYGPNVEESELDDHILEGEVARLINNLRIDETGFLGASPDGLITEKNALLEVKALFSASHLTANTITEVTEELTKKKKYTYLQFKNGSVLRKTTSIIIR</sequence>
<accession>A0A8K0GH37</accession>
<organism evidence="1 2">
    <name type="scientific">Ignelater luminosus</name>
    <name type="common">Cucubano</name>
    <name type="synonym">Pyrophorus luminosus</name>
    <dbReference type="NCBI Taxonomy" id="2038154"/>
    <lineage>
        <taxon>Eukaryota</taxon>
        <taxon>Metazoa</taxon>
        <taxon>Ecdysozoa</taxon>
        <taxon>Arthropoda</taxon>
        <taxon>Hexapoda</taxon>
        <taxon>Insecta</taxon>
        <taxon>Pterygota</taxon>
        <taxon>Neoptera</taxon>
        <taxon>Endopterygota</taxon>
        <taxon>Coleoptera</taxon>
        <taxon>Polyphaga</taxon>
        <taxon>Elateriformia</taxon>
        <taxon>Elateroidea</taxon>
        <taxon>Elateridae</taxon>
        <taxon>Agrypninae</taxon>
        <taxon>Pyrophorini</taxon>
        <taxon>Ignelater</taxon>
    </lineage>
</organism>
<dbReference type="InterPro" id="IPR011604">
    <property type="entry name" value="PDDEXK-like_dom_sf"/>
</dbReference>
<evidence type="ECO:0008006" key="3">
    <source>
        <dbReference type="Google" id="ProtNLM"/>
    </source>
</evidence>
<comment type="caution">
    <text evidence="1">The sequence shown here is derived from an EMBL/GenBank/DDBJ whole genome shotgun (WGS) entry which is preliminary data.</text>
</comment>
<dbReference type="Proteomes" id="UP000801492">
    <property type="component" value="Unassembled WGS sequence"/>
</dbReference>
<reference evidence="1" key="1">
    <citation type="submission" date="2019-08" db="EMBL/GenBank/DDBJ databases">
        <title>The genome of the North American firefly Photinus pyralis.</title>
        <authorList>
            <consortium name="Photinus pyralis genome working group"/>
            <person name="Fallon T.R."/>
            <person name="Sander Lower S.E."/>
            <person name="Weng J.-K."/>
        </authorList>
    </citation>
    <scope>NUCLEOTIDE SEQUENCE</scope>
    <source>
        <strain evidence="1">TRF0915ILg1</strain>
        <tissue evidence="1">Whole body</tissue>
    </source>
</reference>
<dbReference type="Gene3D" id="3.90.320.10">
    <property type="match status" value="1"/>
</dbReference>
<gene>
    <name evidence="1" type="ORF">ILUMI_01785</name>
</gene>
<keyword evidence="2" id="KW-1185">Reference proteome</keyword>
<dbReference type="EMBL" id="VTPC01000784">
    <property type="protein sequence ID" value="KAF2904395.1"/>
    <property type="molecule type" value="Genomic_DNA"/>
</dbReference>
<evidence type="ECO:0000313" key="2">
    <source>
        <dbReference type="Proteomes" id="UP000801492"/>
    </source>
</evidence>
<name>A0A8K0GH37_IGNLU</name>
<evidence type="ECO:0000313" key="1">
    <source>
        <dbReference type="EMBL" id="KAF2904395.1"/>
    </source>
</evidence>